<sequence length="608" mass="71118">MRQHSLVHLLFGSRNDDTLNAADDDQMSTFAATNEHDKNQENILVTMMVLAIASFSIFASEESFFFQSSMIYRLILFFLMSAISIGLLQLIIKFVNTNDYCRYVIYSLLIIVIAQFPFEKYSSLNLHDEKLWKHDVEYSTKVLLPTIYTNVTFSKIQHEYKLEEIAKWYKIPTNDTYLVNEDDLFYNSIPNDMNYCNYKASIDSQWFEYLKAAKDMTIIPLNRMKILEKFNSTMSFKLYKSVSKILNSIKSVHDLTLTKTRLEQGISNECKGDYFKLIWWDFNKESIMNCSFIIKFNTTERTKHETILDFERRQVLEPTEHTYIENLYKPEYKWAVARRTIQETEIFVSIQSKSVHEDFSELFIPYSNATTYSSSSKCREEKHTVYLGDFIIKNETKYEWVHSYDPILFYTGAIMAAFAFLSMWICKMLLIILIGFIIYYLIFNHQQANEEEHLEEEIITNILESTNPETLQQPVSSLSNDMTFFNVNLNEVKMEEQIGEEILLGPVISFEEMRNSRKSRPNQSNDSISQDSNEEDEELGSTLELAVNPSPATLQEGIAEQTTLLRVTRRKNPSVKRSFERAMEPILDIMVDDDIIESSPNLKKIKEE</sequence>
<gene>
    <name evidence="3" type="ORF">NAEGRDRAFT_61543</name>
</gene>
<feature type="transmembrane region" description="Helical" evidence="2">
    <location>
        <begin position="407"/>
        <end position="440"/>
    </location>
</feature>
<feature type="transmembrane region" description="Helical" evidence="2">
    <location>
        <begin position="71"/>
        <end position="91"/>
    </location>
</feature>
<reference evidence="3 4" key="1">
    <citation type="journal article" date="2010" name="Cell">
        <title>The genome of Naegleria gruberi illuminates early eukaryotic versatility.</title>
        <authorList>
            <person name="Fritz-Laylin L.K."/>
            <person name="Prochnik S.E."/>
            <person name="Ginger M.L."/>
            <person name="Dacks J.B."/>
            <person name="Carpenter M.L."/>
            <person name="Field M.C."/>
            <person name="Kuo A."/>
            <person name="Paredez A."/>
            <person name="Chapman J."/>
            <person name="Pham J."/>
            <person name="Shu S."/>
            <person name="Neupane R."/>
            <person name="Cipriano M."/>
            <person name="Mancuso J."/>
            <person name="Tu H."/>
            <person name="Salamov A."/>
            <person name="Lindquist E."/>
            <person name="Shapiro H."/>
            <person name="Lucas S."/>
            <person name="Grigoriev I.V."/>
            <person name="Cande W.Z."/>
            <person name="Fulton C."/>
            <person name="Rokhsar D.S."/>
            <person name="Dawson S.C."/>
        </authorList>
    </citation>
    <scope>NUCLEOTIDE SEQUENCE [LARGE SCALE GENOMIC DNA]</scope>
    <source>
        <strain evidence="3 4">NEG-M</strain>
    </source>
</reference>
<evidence type="ECO:0000256" key="2">
    <source>
        <dbReference type="SAM" id="Phobius"/>
    </source>
</evidence>
<keyword evidence="2" id="KW-1133">Transmembrane helix</keyword>
<dbReference type="KEGG" id="ngr:NAEGRDRAFT_61543"/>
<dbReference type="InParanoid" id="D2UYP6"/>
<evidence type="ECO:0000313" key="3">
    <source>
        <dbReference type="EMBL" id="EFC50514.1"/>
    </source>
</evidence>
<feature type="compositionally biased region" description="Low complexity" evidence="1">
    <location>
        <begin position="522"/>
        <end position="531"/>
    </location>
</feature>
<dbReference type="EMBL" id="GG738845">
    <property type="protein sequence ID" value="EFC50514.1"/>
    <property type="molecule type" value="Genomic_DNA"/>
</dbReference>
<dbReference type="AlphaFoldDB" id="D2UYP6"/>
<accession>D2UYP6</accession>
<dbReference type="GeneID" id="8863630"/>
<feature type="transmembrane region" description="Helical" evidence="2">
    <location>
        <begin position="103"/>
        <end position="121"/>
    </location>
</feature>
<feature type="transmembrane region" description="Helical" evidence="2">
    <location>
        <begin position="43"/>
        <end position="59"/>
    </location>
</feature>
<name>D2UYP6_NAEGR</name>
<evidence type="ECO:0000313" key="4">
    <source>
        <dbReference type="Proteomes" id="UP000006671"/>
    </source>
</evidence>
<keyword evidence="4" id="KW-1185">Reference proteome</keyword>
<feature type="region of interest" description="Disordered" evidence="1">
    <location>
        <begin position="514"/>
        <end position="541"/>
    </location>
</feature>
<dbReference type="Proteomes" id="UP000006671">
    <property type="component" value="Unassembled WGS sequence"/>
</dbReference>
<dbReference type="VEuPathDB" id="AmoebaDB:NAEGRDRAFT_61543"/>
<keyword evidence="2" id="KW-0472">Membrane</keyword>
<proteinExistence type="predicted"/>
<evidence type="ECO:0000256" key="1">
    <source>
        <dbReference type="SAM" id="MobiDB-lite"/>
    </source>
</evidence>
<dbReference type="RefSeq" id="XP_002683258.1">
    <property type="nucleotide sequence ID" value="XM_002683212.1"/>
</dbReference>
<organism evidence="4">
    <name type="scientific">Naegleria gruberi</name>
    <name type="common">Amoeba</name>
    <dbReference type="NCBI Taxonomy" id="5762"/>
    <lineage>
        <taxon>Eukaryota</taxon>
        <taxon>Discoba</taxon>
        <taxon>Heterolobosea</taxon>
        <taxon>Tetramitia</taxon>
        <taxon>Eutetramitia</taxon>
        <taxon>Vahlkampfiidae</taxon>
        <taxon>Naegleria</taxon>
    </lineage>
</organism>
<protein>
    <submittedName>
        <fullName evidence="3">Predicted protein</fullName>
    </submittedName>
</protein>
<keyword evidence="2" id="KW-0812">Transmembrane</keyword>